<comment type="catalytic activity">
    <reaction evidence="6">
        <text>orotidine 5'-phosphate + H(+) = UMP + CO2</text>
        <dbReference type="Rhea" id="RHEA:11596"/>
        <dbReference type="ChEBI" id="CHEBI:15378"/>
        <dbReference type="ChEBI" id="CHEBI:16526"/>
        <dbReference type="ChEBI" id="CHEBI:57538"/>
        <dbReference type="ChEBI" id="CHEBI:57865"/>
        <dbReference type="EC" id="4.1.1.23"/>
    </reaction>
</comment>
<evidence type="ECO:0000256" key="1">
    <source>
        <dbReference type="ARBA" id="ARBA00004861"/>
    </source>
</evidence>
<dbReference type="RefSeq" id="WP_207118093.1">
    <property type="nucleotide sequence ID" value="NZ_JAFLEQ010000003.1"/>
</dbReference>
<comment type="pathway">
    <text evidence="1">Pyrimidine metabolism; UMP biosynthesis via de novo pathway; UMP from orotate: step 2/2.</text>
</comment>
<dbReference type="PROSITE" id="PS00156">
    <property type="entry name" value="OMPDECASE"/>
    <property type="match status" value="1"/>
</dbReference>
<evidence type="ECO:0000256" key="4">
    <source>
        <dbReference type="ARBA" id="ARBA00022975"/>
    </source>
</evidence>
<dbReference type="Pfam" id="PF00215">
    <property type="entry name" value="OMPdecase"/>
    <property type="match status" value="1"/>
</dbReference>
<dbReference type="NCBIfam" id="TIGR02127">
    <property type="entry name" value="pyrF_sub2"/>
    <property type="match status" value="1"/>
</dbReference>
<dbReference type="InterPro" id="IPR011060">
    <property type="entry name" value="RibuloseP-bd_barrel"/>
</dbReference>
<evidence type="ECO:0000256" key="2">
    <source>
        <dbReference type="ARBA" id="ARBA00008847"/>
    </source>
</evidence>
<dbReference type="CDD" id="cd04725">
    <property type="entry name" value="OMP_decarboxylase_like"/>
    <property type="match status" value="1"/>
</dbReference>
<dbReference type="EMBL" id="JAFLEQ010000003">
    <property type="protein sequence ID" value="MBN9643420.1"/>
    <property type="molecule type" value="Genomic_DNA"/>
</dbReference>
<dbReference type="Gene3D" id="3.20.20.70">
    <property type="entry name" value="Aldolase class I"/>
    <property type="match status" value="1"/>
</dbReference>
<evidence type="ECO:0000313" key="10">
    <source>
        <dbReference type="Proteomes" id="UP000664332"/>
    </source>
</evidence>
<dbReference type="GO" id="GO:0004590">
    <property type="term" value="F:orotidine-5'-phosphate decarboxylase activity"/>
    <property type="evidence" value="ECO:0007669"/>
    <property type="project" value="UniProtKB-UniRule"/>
</dbReference>
<evidence type="ECO:0000256" key="5">
    <source>
        <dbReference type="ARBA" id="ARBA00023239"/>
    </source>
</evidence>
<dbReference type="InterPro" id="IPR011995">
    <property type="entry name" value="OMPdecase_type-2"/>
</dbReference>
<protein>
    <recommendedName>
        <fullName evidence="7">Orotidine-5'-phosphate decarboxylase</fullName>
        <ecNumber evidence="7">4.1.1.23</ecNumber>
    </recommendedName>
</protein>
<keyword evidence="3" id="KW-0210">Decarboxylase</keyword>
<gene>
    <name evidence="9" type="primary">pyrF</name>
    <name evidence="9" type="ORF">JZY06_02080</name>
</gene>
<dbReference type="GO" id="GO:0006207">
    <property type="term" value="P:'de novo' pyrimidine nucleobase biosynthetic process"/>
    <property type="evidence" value="ECO:0007669"/>
    <property type="project" value="InterPro"/>
</dbReference>
<dbReference type="EC" id="4.1.1.23" evidence="7"/>
<name>A0A939DY75_9CORY</name>
<keyword evidence="4" id="KW-0665">Pyrimidine biosynthesis</keyword>
<reference evidence="9" key="1">
    <citation type="submission" date="2021-03" db="EMBL/GenBank/DDBJ databases">
        <authorList>
            <person name="Sun Q."/>
        </authorList>
    </citation>
    <scope>NUCLEOTIDE SEQUENCE</scope>
    <source>
        <strain evidence="9">CCM 8862</strain>
    </source>
</reference>
<dbReference type="InterPro" id="IPR001754">
    <property type="entry name" value="OMPdeCOase_dom"/>
</dbReference>
<dbReference type="PANTHER" id="PTHR43375:SF1">
    <property type="entry name" value="OROTIDINE 5'-PHOSPHATE DECARBOXYLASE"/>
    <property type="match status" value="1"/>
</dbReference>
<sequence>MADTEVPAGFGSRLHSAASTYAALCAGIDPHPRLLESWGLPVSVDGLTTFTMRCVEAFAGHVAAVKPQVAFYEAYGAAGFAVLEKAFAELADSPTQVIADAKRGDIGSTMAAYAAAWLADSSPLAADAVTVSPYLGFGSLAPAVEMAQQTGRGLFVLAATSNPDGPSVQRAEGAGGRRTDQLMVDQAAEINKAYPACQGPVGVVLGATVTDPPEIAELNAAVLLPGVGAQGATLADVSSLTKNKRVLSLPSVSRSLLHHGPDVADLRKAVKTVVGE</sequence>
<evidence type="ECO:0000256" key="3">
    <source>
        <dbReference type="ARBA" id="ARBA00022793"/>
    </source>
</evidence>
<evidence type="ECO:0000256" key="7">
    <source>
        <dbReference type="NCBIfam" id="TIGR02127"/>
    </source>
</evidence>
<dbReference type="SUPFAM" id="SSF51366">
    <property type="entry name" value="Ribulose-phoshate binding barrel"/>
    <property type="match status" value="1"/>
</dbReference>
<dbReference type="SMART" id="SM00934">
    <property type="entry name" value="OMPdecase"/>
    <property type="match status" value="1"/>
</dbReference>
<evidence type="ECO:0000256" key="6">
    <source>
        <dbReference type="ARBA" id="ARBA00049157"/>
    </source>
</evidence>
<dbReference type="GO" id="GO:0009220">
    <property type="term" value="P:pyrimidine ribonucleotide biosynthetic process"/>
    <property type="evidence" value="ECO:0007669"/>
    <property type="project" value="UniProtKB-UniRule"/>
</dbReference>
<comment type="similarity">
    <text evidence="2">Belongs to the OMP decarboxylase family. Type 2 subfamily.</text>
</comment>
<dbReference type="InterPro" id="IPR018089">
    <property type="entry name" value="OMPdecase_AS"/>
</dbReference>
<evidence type="ECO:0000313" key="9">
    <source>
        <dbReference type="EMBL" id="MBN9643420.1"/>
    </source>
</evidence>
<feature type="domain" description="Orotidine 5'-phosphate decarboxylase" evidence="8">
    <location>
        <begin position="23"/>
        <end position="269"/>
    </location>
</feature>
<accession>A0A939DY75</accession>
<dbReference type="Proteomes" id="UP000664332">
    <property type="component" value="Unassembled WGS sequence"/>
</dbReference>
<organism evidence="9 10">
    <name type="scientific">Corynebacterium mendelii</name>
    <dbReference type="NCBI Taxonomy" id="2765362"/>
    <lineage>
        <taxon>Bacteria</taxon>
        <taxon>Bacillati</taxon>
        <taxon>Actinomycetota</taxon>
        <taxon>Actinomycetes</taxon>
        <taxon>Mycobacteriales</taxon>
        <taxon>Corynebacteriaceae</taxon>
        <taxon>Corynebacterium</taxon>
    </lineage>
</organism>
<proteinExistence type="inferred from homology"/>
<keyword evidence="10" id="KW-1185">Reference proteome</keyword>
<dbReference type="PANTHER" id="PTHR43375">
    <property type="entry name" value="OROTIDINE 5'-PHOSPHATE DECARBOXYLASE"/>
    <property type="match status" value="1"/>
</dbReference>
<keyword evidence="5 9" id="KW-0456">Lyase</keyword>
<evidence type="ECO:0000259" key="8">
    <source>
        <dbReference type="SMART" id="SM00934"/>
    </source>
</evidence>
<dbReference type="InterPro" id="IPR013785">
    <property type="entry name" value="Aldolase_TIM"/>
</dbReference>
<comment type="caution">
    <text evidence="9">The sequence shown here is derived from an EMBL/GenBank/DDBJ whole genome shotgun (WGS) entry which is preliminary data.</text>
</comment>
<dbReference type="AlphaFoldDB" id="A0A939DY75"/>